<dbReference type="AlphaFoldDB" id="A0A9I9DWP6"/>
<accession>A0A9I9DWP6</accession>
<evidence type="ECO:0008006" key="2">
    <source>
        <dbReference type="Google" id="ProtNLM"/>
    </source>
</evidence>
<name>A0A9I9DWP6_CUCME</name>
<proteinExistence type="predicted"/>
<dbReference type="Gramene" id="MELO3C025382.2.1">
    <property type="protein sequence ID" value="MELO3C025382.2.1"/>
    <property type="gene ID" value="MELO3C025382.2"/>
</dbReference>
<organism evidence="1">
    <name type="scientific">Cucumis melo</name>
    <name type="common">Muskmelon</name>
    <dbReference type="NCBI Taxonomy" id="3656"/>
    <lineage>
        <taxon>Eukaryota</taxon>
        <taxon>Viridiplantae</taxon>
        <taxon>Streptophyta</taxon>
        <taxon>Embryophyta</taxon>
        <taxon>Tracheophyta</taxon>
        <taxon>Spermatophyta</taxon>
        <taxon>Magnoliopsida</taxon>
        <taxon>eudicotyledons</taxon>
        <taxon>Gunneridae</taxon>
        <taxon>Pentapetalae</taxon>
        <taxon>rosids</taxon>
        <taxon>fabids</taxon>
        <taxon>Cucurbitales</taxon>
        <taxon>Cucurbitaceae</taxon>
        <taxon>Benincaseae</taxon>
        <taxon>Cucumis</taxon>
    </lineage>
</organism>
<reference evidence="1" key="1">
    <citation type="submission" date="2023-03" db="UniProtKB">
        <authorList>
            <consortium name="EnsemblPlants"/>
        </authorList>
    </citation>
    <scope>IDENTIFICATION</scope>
</reference>
<evidence type="ECO:0000313" key="1">
    <source>
        <dbReference type="EnsemblPlants" id="MELO3C025382.2.1"/>
    </source>
</evidence>
<sequence>MARSDPVTGTASENDAEKLSRCTIQGTTTIDSRITTLKKCPIPYQKYGASFNGFSWNDEVKCIIDKKELFDIWVKVDN</sequence>
<protein>
    <recommendedName>
        <fullName evidence="2">Retrotransposon protein</fullName>
    </recommendedName>
</protein>
<dbReference type="EnsemblPlants" id="MELO3C025382.2.1">
    <property type="protein sequence ID" value="MELO3C025382.2.1"/>
    <property type="gene ID" value="MELO3C025382.2"/>
</dbReference>